<comment type="similarity">
    <text evidence="6 7">Belongs to the imidazoleglycerol-phosphate dehydratase family.</text>
</comment>
<dbReference type="PANTHER" id="PTHR23133">
    <property type="entry name" value="IMIDAZOLEGLYCEROL-PHOSPHATE DEHYDRATASE HIS7"/>
    <property type="match status" value="1"/>
</dbReference>
<evidence type="ECO:0000313" key="8">
    <source>
        <dbReference type="EMBL" id="OGK02836.1"/>
    </source>
</evidence>
<dbReference type="AlphaFoldDB" id="A0A1F7F8J0"/>
<evidence type="ECO:0000256" key="2">
    <source>
        <dbReference type="ARBA" id="ARBA00016664"/>
    </source>
</evidence>
<name>A0A1F7F8J0_UNCRA</name>
<accession>A0A1F7F8J0</accession>
<comment type="catalytic activity">
    <reaction evidence="6 7">
        <text>D-erythro-1-(imidazol-4-yl)glycerol 3-phosphate = 3-(imidazol-4-yl)-2-oxopropyl phosphate + H2O</text>
        <dbReference type="Rhea" id="RHEA:11040"/>
        <dbReference type="ChEBI" id="CHEBI:15377"/>
        <dbReference type="ChEBI" id="CHEBI:57766"/>
        <dbReference type="ChEBI" id="CHEBI:58278"/>
        <dbReference type="EC" id="4.2.1.19"/>
    </reaction>
</comment>
<dbReference type="Gene3D" id="3.30.230.40">
    <property type="entry name" value="Imidazole glycerol phosphate dehydratase, domain 1"/>
    <property type="match status" value="2"/>
</dbReference>
<dbReference type="Proteomes" id="UP000179243">
    <property type="component" value="Unassembled WGS sequence"/>
</dbReference>
<dbReference type="NCBIfam" id="NF002114">
    <property type="entry name" value="PRK00951.2-4"/>
    <property type="match status" value="1"/>
</dbReference>
<protein>
    <recommendedName>
        <fullName evidence="2 6">Imidazoleglycerol-phosphate dehydratase</fullName>
        <shortName evidence="6">IGPD</shortName>
        <ecNumber evidence="6 7">4.2.1.19</ecNumber>
    </recommendedName>
</protein>
<sequence>MVKREASVTRKTKETDIFLKLCLDGTGAYEIDTGIGFFDHMLSLFAKHGSFDFTVKCRGDLQVDAHHSVEDVGICLGDALTQALGDKKGIARYGSFSLPMDEALASTVIDLGGRPFFVLNGTIPSASGPGHFSTELVDDFFKALSDTAKCNLHITLEYGRNSHHCIEAMFKSFSRALSAAVKLTGNNDIPSTKGIL</sequence>
<evidence type="ECO:0000256" key="5">
    <source>
        <dbReference type="ARBA" id="ARBA00023239"/>
    </source>
</evidence>
<dbReference type="EMBL" id="MFYX01000101">
    <property type="protein sequence ID" value="OGK02836.1"/>
    <property type="molecule type" value="Genomic_DNA"/>
</dbReference>
<dbReference type="InterPro" id="IPR020565">
    <property type="entry name" value="ImidazoleglycerP_deHydtase_CS"/>
</dbReference>
<dbReference type="GO" id="GO:0005737">
    <property type="term" value="C:cytoplasm"/>
    <property type="evidence" value="ECO:0007669"/>
    <property type="project" value="UniProtKB-SubCell"/>
</dbReference>
<dbReference type="HAMAP" id="MF_00076">
    <property type="entry name" value="HisB"/>
    <property type="match status" value="1"/>
</dbReference>
<comment type="caution">
    <text evidence="8">The sequence shown here is derived from an EMBL/GenBank/DDBJ whole genome shotgun (WGS) entry which is preliminary data.</text>
</comment>
<dbReference type="PANTHER" id="PTHR23133:SF2">
    <property type="entry name" value="IMIDAZOLEGLYCEROL-PHOSPHATE DEHYDRATASE"/>
    <property type="match status" value="1"/>
</dbReference>
<dbReference type="NCBIfam" id="NF002111">
    <property type="entry name" value="PRK00951.2-1"/>
    <property type="match status" value="1"/>
</dbReference>
<gene>
    <name evidence="6" type="primary">hisB</name>
    <name evidence="8" type="ORF">A2519_06625</name>
</gene>
<dbReference type="GO" id="GO:0000105">
    <property type="term" value="P:L-histidine biosynthetic process"/>
    <property type="evidence" value="ECO:0007669"/>
    <property type="project" value="UniProtKB-UniRule"/>
</dbReference>
<keyword evidence="4 6" id="KW-0368">Histidine biosynthesis</keyword>
<dbReference type="PROSITE" id="PS00954">
    <property type="entry name" value="IGP_DEHYDRATASE_1"/>
    <property type="match status" value="1"/>
</dbReference>
<keyword evidence="3 6" id="KW-0028">Amino-acid biosynthesis</keyword>
<evidence type="ECO:0000313" key="9">
    <source>
        <dbReference type="Proteomes" id="UP000179243"/>
    </source>
</evidence>
<keyword evidence="5 6" id="KW-0456">Lyase</keyword>
<dbReference type="InterPro" id="IPR000807">
    <property type="entry name" value="ImidazoleglycerolP_deHydtase"/>
</dbReference>
<dbReference type="UniPathway" id="UPA00031">
    <property type="reaction ID" value="UER00011"/>
</dbReference>
<evidence type="ECO:0000256" key="1">
    <source>
        <dbReference type="ARBA" id="ARBA00005047"/>
    </source>
</evidence>
<organism evidence="8 9">
    <name type="scientific">Candidatus Raymondbacteria bacterium RIFOXYD12_FULL_49_13</name>
    <dbReference type="NCBI Taxonomy" id="1817890"/>
    <lineage>
        <taxon>Bacteria</taxon>
        <taxon>Raymondiibacteriota</taxon>
    </lineage>
</organism>
<dbReference type="FunFam" id="3.30.230.40:FF:000001">
    <property type="entry name" value="Imidazoleglycerol-phosphate dehydratase HisB"/>
    <property type="match status" value="1"/>
</dbReference>
<proteinExistence type="inferred from homology"/>
<dbReference type="PROSITE" id="PS00955">
    <property type="entry name" value="IGP_DEHYDRATASE_2"/>
    <property type="match status" value="1"/>
</dbReference>
<comment type="subcellular location">
    <subcellularLocation>
        <location evidence="6 7">Cytoplasm</location>
    </subcellularLocation>
</comment>
<dbReference type="CDD" id="cd07914">
    <property type="entry name" value="IGPD"/>
    <property type="match status" value="1"/>
</dbReference>
<dbReference type="InterPro" id="IPR038494">
    <property type="entry name" value="IGPD_sf"/>
</dbReference>
<reference evidence="8 9" key="1">
    <citation type="journal article" date="2016" name="Nat. Commun.">
        <title>Thousands of microbial genomes shed light on interconnected biogeochemical processes in an aquifer system.</title>
        <authorList>
            <person name="Anantharaman K."/>
            <person name="Brown C.T."/>
            <person name="Hug L.A."/>
            <person name="Sharon I."/>
            <person name="Castelle C.J."/>
            <person name="Probst A.J."/>
            <person name="Thomas B.C."/>
            <person name="Singh A."/>
            <person name="Wilkins M.J."/>
            <person name="Karaoz U."/>
            <person name="Brodie E.L."/>
            <person name="Williams K.H."/>
            <person name="Hubbard S.S."/>
            <person name="Banfield J.F."/>
        </authorList>
    </citation>
    <scope>NUCLEOTIDE SEQUENCE [LARGE SCALE GENOMIC DNA]</scope>
</reference>
<keyword evidence="6" id="KW-0963">Cytoplasm</keyword>
<dbReference type="InterPro" id="IPR020568">
    <property type="entry name" value="Ribosomal_Su5_D2-typ_SF"/>
</dbReference>
<dbReference type="FunFam" id="3.30.230.40:FF:000003">
    <property type="entry name" value="Imidazoleglycerol-phosphate dehydratase HisB"/>
    <property type="match status" value="1"/>
</dbReference>
<dbReference type="GO" id="GO:0004424">
    <property type="term" value="F:imidazoleglycerol-phosphate dehydratase activity"/>
    <property type="evidence" value="ECO:0007669"/>
    <property type="project" value="UniProtKB-UniRule"/>
</dbReference>
<dbReference type="Pfam" id="PF00475">
    <property type="entry name" value="IGPD"/>
    <property type="match status" value="1"/>
</dbReference>
<dbReference type="SUPFAM" id="SSF54211">
    <property type="entry name" value="Ribosomal protein S5 domain 2-like"/>
    <property type="match status" value="2"/>
</dbReference>
<comment type="pathway">
    <text evidence="1 6 7">Amino-acid biosynthesis; L-histidine biosynthesis; L-histidine from 5-phospho-alpha-D-ribose 1-diphosphate: step 6/9.</text>
</comment>
<evidence type="ECO:0000256" key="4">
    <source>
        <dbReference type="ARBA" id="ARBA00023102"/>
    </source>
</evidence>
<evidence type="ECO:0000256" key="6">
    <source>
        <dbReference type="HAMAP-Rule" id="MF_00076"/>
    </source>
</evidence>
<dbReference type="EC" id="4.2.1.19" evidence="6 7"/>
<evidence type="ECO:0000256" key="7">
    <source>
        <dbReference type="RuleBase" id="RU000599"/>
    </source>
</evidence>
<evidence type="ECO:0000256" key="3">
    <source>
        <dbReference type="ARBA" id="ARBA00022605"/>
    </source>
</evidence>